<sequence length="304" mass="34756">MSVQELNTVISKLKERDFEREEELRSLLPEFVEALEYDSENLFFEMSIEIESIPEPSEPVPSPTVDAVIKSNSRSPPWMVISVQLMYEPVRFPGHRGEMARIEEERLRTIYENTPVEQAIIFSNELITYISEGDFSGISINDWTGSSKTLYESLKAPDSLPHQESISTEEEHKGTVESTHFEIDLDEYQTTLNKVENAESSPEKGEALEELSTLLFNSISFMNVRRRNLRNSSSELDVIVENNQSDNNPLKNYDRFILIESKNWKKPVGASYVRDFISKIRSIQVDLGVIVAPEGITGKRVKTQ</sequence>
<protein>
    <recommendedName>
        <fullName evidence="4">Restriction endonuclease</fullName>
    </recommendedName>
</protein>
<dbReference type="EMBL" id="FOZS01000012">
    <property type="protein sequence ID" value="SFT09580.1"/>
    <property type="molecule type" value="Genomic_DNA"/>
</dbReference>
<evidence type="ECO:0000313" key="2">
    <source>
        <dbReference type="EMBL" id="SFT09580.1"/>
    </source>
</evidence>
<proteinExistence type="predicted"/>
<keyword evidence="3" id="KW-1185">Reference proteome</keyword>
<dbReference type="OrthoDB" id="194412at2157"/>
<gene>
    <name evidence="2" type="ORF">SAMN04488556_0099</name>
</gene>
<dbReference type="Proteomes" id="UP000199199">
    <property type="component" value="Unassembled WGS sequence"/>
</dbReference>
<dbReference type="AlphaFoldDB" id="A0A1I6V7H9"/>
<dbReference type="RefSeq" id="WP_139231276.1">
    <property type="nucleotide sequence ID" value="NZ_FOZS01000012.1"/>
</dbReference>
<accession>A0A1I6V7H9</accession>
<name>A0A1I6V7H9_9EURY</name>
<evidence type="ECO:0000256" key="1">
    <source>
        <dbReference type="SAM" id="MobiDB-lite"/>
    </source>
</evidence>
<organism evidence="2 3">
    <name type="scientific">Halostagnicola kamekurae</name>
    <dbReference type="NCBI Taxonomy" id="619731"/>
    <lineage>
        <taxon>Archaea</taxon>
        <taxon>Methanobacteriati</taxon>
        <taxon>Methanobacteriota</taxon>
        <taxon>Stenosarchaea group</taxon>
        <taxon>Halobacteria</taxon>
        <taxon>Halobacteriales</taxon>
        <taxon>Natrialbaceae</taxon>
        <taxon>Halostagnicola</taxon>
    </lineage>
</organism>
<evidence type="ECO:0008006" key="4">
    <source>
        <dbReference type="Google" id="ProtNLM"/>
    </source>
</evidence>
<feature type="region of interest" description="Disordered" evidence="1">
    <location>
        <begin position="157"/>
        <end position="176"/>
    </location>
</feature>
<reference evidence="3" key="1">
    <citation type="submission" date="2016-10" db="EMBL/GenBank/DDBJ databases">
        <authorList>
            <person name="Varghese N."/>
            <person name="Submissions S."/>
        </authorList>
    </citation>
    <scope>NUCLEOTIDE SEQUENCE [LARGE SCALE GENOMIC DNA]</scope>
    <source>
        <strain evidence="3">DSM 22427</strain>
    </source>
</reference>
<evidence type="ECO:0000313" key="3">
    <source>
        <dbReference type="Proteomes" id="UP000199199"/>
    </source>
</evidence>